<dbReference type="EMBL" id="VFIA01000011">
    <property type="protein sequence ID" value="MBC3791754.1"/>
    <property type="molecule type" value="Genomic_DNA"/>
</dbReference>
<evidence type="ECO:0000313" key="1">
    <source>
        <dbReference type="EMBL" id="MBC3791754.1"/>
    </source>
</evidence>
<dbReference type="InterPro" id="IPR011042">
    <property type="entry name" value="6-blade_b-propeller_TolB-like"/>
</dbReference>
<sequence>MNYSIPLALLVAALATGCQSNQKDKQGDATSAAATTDTSVQITGSKRPALLHSLPEMYNTPDGMALAPDSSVILSVPNFGNPSFTPVLLRMANDTIGFFFAPPKHPDTKHAAPMDLAYGPDGNLYYADNQWQYSKERKSRLMRIRIQNGKPTTAEMVVEGFRLANAVVWKGNTIYVTDSQWDTPEKPRESAILHFSLSELNGTPVKLKAGFTDPHILTTFTTQDNPSALDNGADGLDYDSKGNFFTGGFGDGIIYKMTLKPDGSLAEKTKFATLACVDGLIVDRTTDQLYVCDSKSNAIRLVSPDGKVSTLAENGDTNGSNGLLDQPAEVLLKGKRLFIANYDMPEKAFRNQRFDAPHTLSVIELDK</sequence>
<dbReference type="GO" id="GO:0003677">
    <property type="term" value="F:DNA binding"/>
    <property type="evidence" value="ECO:0007669"/>
    <property type="project" value="UniProtKB-KW"/>
</dbReference>
<dbReference type="Gene3D" id="2.120.10.30">
    <property type="entry name" value="TolB, C-terminal domain"/>
    <property type="match status" value="1"/>
</dbReference>
<proteinExistence type="predicted"/>
<dbReference type="Proteomes" id="UP000700732">
    <property type="component" value="Unassembled WGS sequence"/>
</dbReference>
<comment type="caution">
    <text evidence="1">The sequence shown here is derived from an EMBL/GenBank/DDBJ whole genome shotgun (WGS) entry which is preliminary data.</text>
</comment>
<gene>
    <name evidence="1" type="ORF">FH603_2262</name>
</gene>
<accession>A0ABR6W5B1</accession>
<keyword evidence="2" id="KW-1185">Reference proteome</keyword>
<dbReference type="SUPFAM" id="SSF63829">
    <property type="entry name" value="Calcium-dependent phosphotriesterase"/>
    <property type="match status" value="1"/>
</dbReference>
<dbReference type="RefSeq" id="WP_186737538.1">
    <property type="nucleotide sequence ID" value="NZ_VFIA01000011.1"/>
</dbReference>
<reference evidence="1 2" key="1">
    <citation type="submission" date="2019-06" db="EMBL/GenBank/DDBJ databases">
        <title>Spirosoma utsteinense sp. nov. isolated from Antarctic ice-free soils.</title>
        <authorList>
            <person name="Tahon G."/>
        </authorList>
    </citation>
    <scope>NUCLEOTIDE SEQUENCE [LARGE SCALE GENOMIC DNA]</scope>
    <source>
        <strain evidence="1 2">LMG 31447</strain>
    </source>
</reference>
<evidence type="ECO:0000313" key="2">
    <source>
        <dbReference type="Proteomes" id="UP000700732"/>
    </source>
</evidence>
<protein>
    <submittedName>
        <fullName evidence="1">DNA-binding beta-propeller fold protein YncE</fullName>
    </submittedName>
</protein>
<keyword evidence="1" id="KW-0238">DNA-binding</keyword>
<organism evidence="1 2">
    <name type="scientific">Spirosoma utsteinense</name>
    <dbReference type="NCBI Taxonomy" id="2585773"/>
    <lineage>
        <taxon>Bacteria</taxon>
        <taxon>Pseudomonadati</taxon>
        <taxon>Bacteroidota</taxon>
        <taxon>Cytophagia</taxon>
        <taxon>Cytophagales</taxon>
        <taxon>Cytophagaceae</taxon>
        <taxon>Spirosoma</taxon>
    </lineage>
</organism>
<name>A0ABR6W5B1_9BACT</name>